<reference evidence="4" key="1">
    <citation type="submission" date="2021-02" db="EMBL/GenBank/DDBJ databases">
        <title>Leucobacter sp. CX169.</title>
        <authorList>
            <person name="Cheng Y."/>
        </authorList>
    </citation>
    <scope>NUCLEOTIDE SEQUENCE [LARGE SCALE GENOMIC DNA]</scope>
    <source>
        <strain evidence="4">JY899</strain>
    </source>
</reference>
<dbReference type="Proteomes" id="UP000705983">
    <property type="component" value="Unassembled WGS sequence"/>
</dbReference>
<evidence type="ECO:0000313" key="3">
    <source>
        <dbReference type="EMBL" id="MBM9432717.1"/>
    </source>
</evidence>
<evidence type="ECO:0000256" key="2">
    <source>
        <dbReference type="ARBA" id="ARBA00023002"/>
    </source>
</evidence>
<dbReference type="PRINTS" id="PR00081">
    <property type="entry name" value="GDHRDH"/>
</dbReference>
<evidence type="ECO:0000313" key="4">
    <source>
        <dbReference type="Proteomes" id="UP000705983"/>
    </source>
</evidence>
<dbReference type="PANTHER" id="PTHR42901">
    <property type="entry name" value="ALCOHOL DEHYDROGENASE"/>
    <property type="match status" value="1"/>
</dbReference>
<keyword evidence="2" id="KW-0560">Oxidoreductase</keyword>
<comment type="similarity">
    <text evidence="1">Belongs to the short-chain dehydrogenases/reductases (SDR) family.</text>
</comment>
<accession>A0ABS2TDJ8</accession>
<dbReference type="Gene3D" id="3.40.50.720">
    <property type="entry name" value="NAD(P)-binding Rossmann-like Domain"/>
    <property type="match status" value="1"/>
</dbReference>
<dbReference type="InterPro" id="IPR036291">
    <property type="entry name" value="NAD(P)-bd_dom_sf"/>
</dbReference>
<dbReference type="EMBL" id="JAFFJS010000002">
    <property type="protein sequence ID" value="MBM9432717.1"/>
    <property type="molecule type" value="Genomic_DNA"/>
</dbReference>
<name>A0ABS2TDJ8_9ACTO</name>
<dbReference type="InterPro" id="IPR002347">
    <property type="entry name" value="SDR_fam"/>
</dbReference>
<dbReference type="SUPFAM" id="SSF51735">
    <property type="entry name" value="NAD(P)-binding Rossmann-fold domains"/>
    <property type="match status" value="1"/>
</dbReference>
<keyword evidence="4" id="KW-1185">Reference proteome</keyword>
<organism evidence="3 4">
    <name type="scientific">Flaviflexus equikiangi</name>
    <dbReference type="NCBI Taxonomy" id="2758573"/>
    <lineage>
        <taxon>Bacteria</taxon>
        <taxon>Bacillati</taxon>
        <taxon>Actinomycetota</taxon>
        <taxon>Actinomycetes</taxon>
        <taxon>Actinomycetales</taxon>
        <taxon>Actinomycetaceae</taxon>
        <taxon>Flaviflexus</taxon>
    </lineage>
</organism>
<dbReference type="Pfam" id="PF00106">
    <property type="entry name" value="adh_short"/>
    <property type="match status" value="1"/>
</dbReference>
<sequence>MNILVTGSSRGIGRAIAHALSEPGRVMHVHARSIDSLDETAGLCRESGADVVCHEADLSDVAAVEAFAAELPDLDMLVNNAGISGTERVPWDIATEEFAKTLTTNVIAPFILASAVARSRLDRGAYIVDLSSGAAVTDSARSADYWVSKTALMRLGGSFHEAGRDRGLKVFEVAPGVVQTDMTAGMMMHDGRTQWTDVSEVATIIAAISHGELDALAGTHIRAGVDALGELRERARHGVSPQERRLRLTPWSEGQS</sequence>
<proteinExistence type="inferred from homology"/>
<dbReference type="PANTHER" id="PTHR42901:SF1">
    <property type="entry name" value="ALCOHOL DEHYDROGENASE"/>
    <property type="match status" value="1"/>
</dbReference>
<gene>
    <name evidence="3" type="ORF">JVW63_03245</name>
</gene>
<dbReference type="RefSeq" id="WP_187996176.1">
    <property type="nucleotide sequence ID" value="NZ_JACEXG010000002.1"/>
</dbReference>
<comment type="caution">
    <text evidence="3">The sequence shown here is derived from an EMBL/GenBank/DDBJ whole genome shotgun (WGS) entry which is preliminary data.</text>
</comment>
<evidence type="ECO:0000256" key="1">
    <source>
        <dbReference type="ARBA" id="ARBA00006484"/>
    </source>
</evidence>
<protein>
    <submittedName>
        <fullName evidence="3">SDR family NAD(P)-dependent oxidoreductase</fullName>
    </submittedName>
</protein>